<organism evidence="1 3">
    <name type="scientific">Mycolicibacterium diernhoferi</name>
    <dbReference type="NCBI Taxonomy" id="1801"/>
    <lineage>
        <taxon>Bacteria</taxon>
        <taxon>Bacillati</taxon>
        <taxon>Actinomycetota</taxon>
        <taxon>Actinomycetes</taxon>
        <taxon>Mycobacteriales</taxon>
        <taxon>Mycobacteriaceae</taxon>
        <taxon>Mycolicibacterium</taxon>
    </lineage>
</organism>
<evidence type="ECO:0000313" key="2">
    <source>
        <dbReference type="EMBL" id="PEG54573.1"/>
    </source>
</evidence>
<dbReference type="AlphaFoldDB" id="A0A1Q4HF05"/>
<evidence type="ECO:0008006" key="5">
    <source>
        <dbReference type="Google" id="ProtNLM"/>
    </source>
</evidence>
<evidence type="ECO:0000313" key="3">
    <source>
        <dbReference type="Proteomes" id="UP000191039"/>
    </source>
</evidence>
<comment type="caution">
    <text evidence="1">The sequence shown here is derived from an EMBL/GenBank/DDBJ whole genome shotgun (WGS) entry which is preliminary data.</text>
</comment>
<keyword evidence="4" id="KW-1185">Reference proteome</keyword>
<dbReference type="EMBL" id="MIJD01000415">
    <property type="protein sequence ID" value="OPE46497.1"/>
    <property type="molecule type" value="Genomic_DNA"/>
</dbReference>
<evidence type="ECO:0000313" key="1">
    <source>
        <dbReference type="EMBL" id="OPE46497.1"/>
    </source>
</evidence>
<reference evidence="1 3" key="1">
    <citation type="submission" date="2016-09" db="EMBL/GenBank/DDBJ databases">
        <title>genome sequences of unsequenced Mycobacteria.</title>
        <authorList>
            <person name="Greninger A.L."/>
            <person name="Jerome K.R."/>
            <person name="Mcnair B."/>
            <person name="Wallis C."/>
            <person name="Fang F."/>
        </authorList>
    </citation>
    <scope>NUCLEOTIDE SEQUENCE [LARGE SCALE GENOMIC DNA]</scope>
    <source>
        <strain evidence="1 3">BM1</strain>
    </source>
</reference>
<reference evidence="2 4" key="2">
    <citation type="submission" date="2017-10" db="EMBL/GenBank/DDBJ databases">
        <title>The new phylogeny of genus Mycobacterium.</title>
        <authorList>
            <person name="Tortoli E."/>
            <person name="Trovato A."/>
            <person name="Cirillo D.M."/>
        </authorList>
    </citation>
    <scope>NUCLEOTIDE SEQUENCE [LARGE SCALE GENOMIC DNA]</scope>
    <source>
        <strain evidence="2 4">IP141170001</strain>
    </source>
</reference>
<proteinExistence type="predicted"/>
<dbReference type="RefSeq" id="WP_073856409.1">
    <property type="nucleotide sequence ID" value="NZ_BAAATC010000020.1"/>
</dbReference>
<dbReference type="STRING" id="1801.BRW64_11755"/>
<gene>
    <name evidence="1" type="ORF">BV510_26345</name>
    <name evidence="2" type="ORF">CRI78_10285</name>
</gene>
<name>A0A1Q4HF05_9MYCO</name>
<dbReference type="GO" id="GO:0009306">
    <property type="term" value="P:protein secretion"/>
    <property type="evidence" value="ECO:0007669"/>
    <property type="project" value="InterPro"/>
</dbReference>
<evidence type="ECO:0000313" key="4">
    <source>
        <dbReference type="Proteomes" id="UP000220340"/>
    </source>
</evidence>
<dbReference type="EMBL" id="PDCR01000011">
    <property type="protein sequence ID" value="PEG54573.1"/>
    <property type="molecule type" value="Genomic_DNA"/>
</dbReference>
<dbReference type="InterPro" id="IPR022536">
    <property type="entry name" value="EspC"/>
</dbReference>
<dbReference type="OrthoDB" id="4763847at2"/>
<accession>A0A1Q4HF05</accession>
<sequence length="101" mass="10925">MGFIDAARVDVAAVLDAAHRYDTAAGMLDGAVQRCVTALVFGGARAGREYNAEGEDVRRAVDRAVVALREWSRSCRDVAAQLRVSAAEYEQVDDRAARRIG</sequence>
<protein>
    <recommendedName>
        <fullName evidence="5">ESX-1 secretion-associated protein</fullName>
    </recommendedName>
</protein>
<dbReference type="Pfam" id="PF10824">
    <property type="entry name" value="T7SS_ESX_EspC"/>
    <property type="match status" value="1"/>
</dbReference>
<dbReference type="Proteomes" id="UP000220340">
    <property type="component" value="Unassembled WGS sequence"/>
</dbReference>
<dbReference type="Proteomes" id="UP000191039">
    <property type="component" value="Unassembled WGS sequence"/>
</dbReference>